<dbReference type="Pfam" id="PF01614">
    <property type="entry name" value="IclR_C"/>
    <property type="match status" value="1"/>
</dbReference>
<comment type="caution">
    <text evidence="6">The sequence shown here is derived from an EMBL/GenBank/DDBJ whole genome shotgun (WGS) entry which is preliminary data.</text>
</comment>
<dbReference type="InterPro" id="IPR050707">
    <property type="entry name" value="HTH_MetabolicPath_Reg"/>
</dbReference>
<dbReference type="InterPro" id="IPR036390">
    <property type="entry name" value="WH_DNA-bd_sf"/>
</dbReference>
<dbReference type="SUPFAM" id="SSF55781">
    <property type="entry name" value="GAF domain-like"/>
    <property type="match status" value="1"/>
</dbReference>
<dbReference type="PROSITE" id="PS51077">
    <property type="entry name" value="HTH_ICLR"/>
    <property type="match status" value="1"/>
</dbReference>
<evidence type="ECO:0000256" key="2">
    <source>
        <dbReference type="ARBA" id="ARBA00023125"/>
    </source>
</evidence>
<keyword evidence="7" id="KW-1185">Reference proteome</keyword>
<evidence type="ECO:0000259" key="5">
    <source>
        <dbReference type="PROSITE" id="PS51078"/>
    </source>
</evidence>
<organism evidence="6 7">
    <name type="scientific">Plastoroseomonas hellenica</name>
    <dbReference type="NCBI Taxonomy" id="2687306"/>
    <lineage>
        <taxon>Bacteria</taxon>
        <taxon>Pseudomonadati</taxon>
        <taxon>Pseudomonadota</taxon>
        <taxon>Alphaproteobacteria</taxon>
        <taxon>Acetobacterales</taxon>
        <taxon>Acetobacteraceae</taxon>
        <taxon>Plastoroseomonas</taxon>
    </lineage>
</organism>
<dbReference type="Gene3D" id="3.30.450.40">
    <property type="match status" value="1"/>
</dbReference>
<dbReference type="PROSITE" id="PS51078">
    <property type="entry name" value="ICLR_ED"/>
    <property type="match status" value="1"/>
</dbReference>
<name>A0ABS5ERP3_9PROT</name>
<protein>
    <submittedName>
        <fullName evidence="6">IclR family transcriptional regulator</fullName>
    </submittedName>
</protein>
<evidence type="ECO:0000313" key="6">
    <source>
        <dbReference type="EMBL" id="MBR0662969.1"/>
    </source>
</evidence>
<gene>
    <name evidence="6" type="ORF">GXW71_01250</name>
</gene>
<reference evidence="7" key="1">
    <citation type="journal article" date="2021" name="Syst. Appl. Microbiol.">
        <title>Roseomonas hellenica sp. nov., isolated from roots of wild-growing Alkanna tinctoria.</title>
        <authorList>
            <person name="Rat A."/>
            <person name="Naranjo H.D."/>
            <person name="Lebbe L."/>
            <person name="Cnockaert M."/>
            <person name="Krigas N."/>
            <person name="Grigoriadou K."/>
            <person name="Maloupa E."/>
            <person name="Willems A."/>
        </authorList>
    </citation>
    <scope>NUCLEOTIDE SEQUENCE [LARGE SCALE GENOMIC DNA]</scope>
    <source>
        <strain evidence="7">LMG 31523</strain>
    </source>
</reference>
<dbReference type="PANTHER" id="PTHR30136:SF7">
    <property type="entry name" value="HTH-TYPE TRANSCRIPTIONAL REGULATOR KDGR-RELATED"/>
    <property type="match status" value="1"/>
</dbReference>
<evidence type="ECO:0000256" key="3">
    <source>
        <dbReference type="ARBA" id="ARBA00023163"/>
    </source>
</evidence>
<evidence type="ECO:0000313" key="7">
    <source>
        <dbReference type="Proteomes" id="UP001196870"/>
    </source>
</evidence>
<dbReference type="Proteomes" id="UP001196870">
    <property type="component" value="Unassembled WGS sequence"/>
</dbReference>
<dbReference type="Pfam" id="PF09339">
    <property type="entry name" value="HTH_IclR"/>
    <property type="match status" value="1"/>
</dbReference>
<evidence type="ECO:0000259" key="4">
    <source>
        <dbReference type="PROSITE" id="PS51077"/>
    </source>
</evidence>
<evidence type="ECO:0000256" key="1">
    <source>
        <dbReference type="ARBA" id="ARBA00023015"/>
    </source>
</evidence>
<keyword evidence="3" id="KW-0804">Transcription</keyword>
<proteinExistence type="predicted"/>
<dbReference type="EMBL" id="JAAGBB010000001">
    <property type="protein sequence ID" value="MBR0662969.1"/>
    <property type="molecule type" value="Genomic_DNA"/>
</dbReference>
<sequence>MDQEVNRKESSAAGGAPALDKGLDLLEVLASEPGGLTQKQLAARLGRSVGEIFRMLGVLERRGYIAREPRTGEYSLTLQLFRLATRYPPTRRLQQVALPVMETLATETGLGCHLGMLSGQHLLILAQADANMTMGWMVRLGAVFPFGMQYVSARILAAFQSGRKREDAIAILAAQSGMPPALITPRLDRIAATGHDISPSEVADGLVDLSCPILDDRGHAVAALTLPFLPRFGTKAEAADALPLLLDAARAISTRIGAVIED</sequence>
<accession>A0ABS5ERP3</accession>
<dbReference type="PANTHER" id="PTHR30136">
    <property type="entry name" value="HELIX-TURN-HELIX TRANSCRIPTIONAL REGULATOR, ICLR FAMILY"/>
    <property type="match status" value="1"/>
</dbReference>
<dbReference type="InterPro" id="IPR029016">
    <property type="entry name" value="GAF-like_dom_sf"/>
</dbReference>
<keyword evidence="1" id="KW-0805">Transcription regulation</keyword>
<dbReference type="RefSeq" id="WP_211850559.1">
    <property type="nucleotide sequence ID" value="NZ_JAAGBB010000001.1"/>
</dbReference>
<dbReference type="InterPro" id="IPR014757">
    <property type="entry name" value="Tscrpt_reg_IclR_C"/>
</dbReference>
<feature type="domain" description="HTH iclR-type" evidence="4">
    <location>
        <begin position="16"/>
        <end position="78"/>
    </location>
</feature>
<dbReference type="SUPFAM" id="SSF46785">
    <property type="entry name" value="Winged helix' DNA-binding domain"/>
    <property type="match status" value="1"/>
</dbReference>
<feature type="domain" description="IclR-ED" evidence="5">
    <location>
        <begin position="79"/>
        <end position="258"/>
    </location>
</feature>
<dbReference type="InterPro" id="IPR036388">
    <property type="entry name" value="WH-like_DNA-bd_sf"/>
</dbReference>
<dbReference type="Gene3D" id="1.10.10.10">
    <property type="entry name" value="Winged helix-like DNA-binding domain superfamily/Winged helix DNA-binding domain"/>
    <property type="match status" value="1"/>
</dbReference>
<keyword evidence="2" id="KW-0238">DNA-binding</keyword>
<dbReference type="InterPro" id="IPR005471">
    <property type="entry name" value="Tscrpt_reg_IclR_N"/>
</dbReference>
<dbReference type="SMART" id="SM00346">
    <property type="entry name" value="HTH_ICLR"/>
    <property type="match status" value="1"/>
</dbReference>